<reference evidence="1" key="1">
    <citation type="submission" date="2023-07" db="EMBL/GenBank/DDBJ databases">
        <title>Black Yeasts Isolated from many extreme environments.</title>
        <authorList>
            <person name="Coleine C."/>
            <person name="Stajich J.E."/>
            <person name="Selbmann L."/>
        </authorList>
    </citation>
    <scope>NUCLEOTIDE SEQUENCE</scope>
    <source>
        <strain evidence="1">CCFEE 5714</strain>
    </source>
</reference>
<sequence length="494" mass="57995">MGMGPARLVSEPPGDGQLLHVLLPLSISGFTPSRFLPSYEDLYLGETSSPKSAPAAVVPQKKTHALLERIERTTKRPLFMETTLTESNLANCNLQEESPLYQLPQELRDIIFEYASTQCLEPQHRYDENAYYFRPDQRGRYRINTSHLLTCRRAWLEANAMPMRQAQFTFWFLRGPYDRSDNGLTNMAYEKHRYWQLKDLTPANLHNLKHIQCVMQMFEAETLRDNERIKAFLPKDLLERGMNLKVFHITIRQSDWWNWEWDEPLRLDERWVQALLDAPQLGGVGEFRLELETLERNRDQLDNIINRLRRLEGKPKLAEPFGSDRQTTSTFRMKSPPRVWQWSRSPKLGNKDWPVFGDLTELKLHVVVLSWRNEQNTAETRAQKLSLALDEWARKTDRIESSLGMPYAGGITPRRLDALRRRERASLLSQDRWTRMAFPTKAQMCWIQSVQQANSVHTDMRYRFETMMGDMEAKRLTRKWEDCGSLLKFEGLDS</sequence>
<dbReference type="EMBL" id="JAUTXU010000105">
    <property type="protein sequence ID" value="KAK3707905.1"/>
    <property type="molecule type" value="Genomic_DNA"/>
</dbReference>
<keyword evidence="2" id="KW-1185">Reference proteome</keyword>
<evidence type="ECO:0000313" key="1">
    <source>
        <dbReference type="EMBL" id="KAK3707905.1"/>
    </source>
</evidence>
<name>A0ACC3N126_9PEZI</name>
<accession>A0ACC3N126</accession>
<gene>
    <name evidence="1" type="ORF">LTR37_011757</name>
</gene>
<organism evidence="1 2">
    <name type="scientific">Vermiconidia calcicola</name>
    <dbReference type="NCBI Taxonomy" id="1690605"/>
    <lineage>
        <taxon>Eukaryota</taxon>
        <taxon>Fungi</taxon>
        <taxon>Dikarya</taxon>
        <taxon>Ascomycota</taxon>
        <taxon>Pezizomycotina</taxon>
        <taxon>Dothideomycetes</taxon>
        <taxon>Dothideomycetidae</taxon>
        <taxon>Mycosphaerellales</taxon>
        <taxon>Extremaceae</taxon>
        <taxon>Vermiconidia</taxon>
    </lineage>
</organism>
<comment type="caution">
    <text evidence="1">The sequence shown here is derived from an EMBL/GenBank/DDBJ whole genome shotgun (WGS) entry which is preliminary data.</text>
</comment>
<dbReference type="Proteomes" id="UP001281147">
    <property type="component" value="Unassembled WGS sequence"/>
</dbReference>
<proteinExistence type="predicted"/>
<protein>
    <submittedName>
        <fullName evidence="1">Uncharacterized protein</fullName>
    </submittedName>
</protein>
<evidence type="ECO:0000313" key="2">
    <source>
        <dbReference type="Proteomes" id="UP001281147"/>
    </source>
</evidence>